<dbReference type="EMBL" id="ML119115">
    <property type="protein sequence ID" value="RPB15095.1"/>
    <property type="molecule type" value="Genomic_DNA"/>
</dbReference>
<reference evidence="2 3" key="1">
    <citation type="journal article" date="2018" name="Nat. Ecol. Evol.">
        <title>Pezizomycetes genomes reveal the molecular basis of ectomycorrhizal truffle lifestyle.</title>
        <authorList>
            <person name="Murat C."/>
            <person name="Payen T."/>
            <person name="Noel B."/>
            <person name="Kuo A."/>
            <person name="Morin E."/>
            <person name="Chen J."/>
            <person name="Kohler A."/>
            <person name="Krizsan K."/>
            <person name="Balestrini R."/>
            <person name="Da Silva C."/>
            <person name="Montanini B."/>
            <person name="Hainaut M."/>
            <person name="Levati E."/>
            <person name="Barry K.W."/>
            <person name="Belfiori B."/>
            <person name="Cichocki N."/>
            <person name="Clum A."/>
            <person name="Dockter R.B."/>
            <person name="Fauchery L."/>
            <person name="Guy J."/>
            <person name="Iotti M."/>
            <person name="Le Tacon F."/>
            <person name="Lindquist E.A."/>
            <person name="Lipzen A."/>
            <person name="Malagnac F."/>
            <person name="Mello A."/>
            <person name="Molinier V."/>
            <person name="Miyauchi S."/>
            <person name="Poulain J."/>
            <person name="Riccioni C."/>
            <person name="Rubini A."/>
            <person name="Sitrit Y."/>
            <person name="Splivallo R."/>
            <person name="Traeger S."/>
            <person name="Wang M."/>
            <person name="Zifcakova L."/>
            <person name="Wipf D."/>
            <person name="Zambonelli A."/>
            <person name="Paolocci F."/>
            <person name="Nowrousian M."/>
            <person name="Ottonello S."/>
            <person name="Baldrian P."/>
            <person name="Spatafora J.W."/>
            <person name="Henrissat B."/>
            <person name="Nagy L.G."/>
            <person name="Aury J.M."/>
            <person name="Wincker P."/>
            <person name="Grigoriev I.V."/>
            <person name="Bonfante P."/>
            <person name="Martin F.M."/>
        </authorList>
    </citation>
    <scope>NUCLEOTIDE SEQUENCE [LARGE SCALE GENOMIC DNA]</scope>
    <source>
        <strain evidence="2 3">CCBAS932</strain>
    </source>
</reference>
<feature type="region of interest" description="Disordered" evidence="1">
    <location>
        <begin position="61"/>
        <end position="103"/>
    </location>
</feature>
<protein>
    <submittedName>
        <fullName evidence="2">Uncharacterized protein</fullName>
    </submittedName>
</protein>
<sequence length="174" mass="19031">MVAALLRDDTDHLWVQSCSEAGRGGYGENTCYDINAPPNHQVVFVLSVVDTHGLSLVRQTTPRVSPNAQTKSPTRNSAHTSTRYAPLSKRFSGVGADSTEHSQFRPRSLPDICYASTSLSSDDAQTHGHTDYTYLFIGQSLRTHLMTAATVFRPRPARGDAVTPIAGKSRGDWR</sequence>
<proteinExistence type="predicted"/>
<dbReference type="InParanoid" id="A0A3N4LAR0"/>
<name>A0A3N4LAR0_9PEZI</name>
<evidence type="ECO:0000256" key="1">
    <source>
        <dbReference type="SAM" id="MobiDB-lite"/>
    </source>
</evidence>
<accession>A0A3N4LAR0</accession>
<feature type="compositionally biased region" description="Polar residues" evidence="1">
    <location>
        <begin position="61"/>
        <end position="83"/>
    </location>
</feature>
<gene>
    <name evidence="2" type="ORF">P167DRAFT_543408</name>
</gene>
<keyword evidence="3" id="KW-1185">Reference proteome</keyword>
<dbReference type="AlphaFoldDB" id="A0A3N4LAR0"/>
<dbReference type="Proteomes" id="UP000277580">
    <property type="component" value="Unassembled WGS sequence"/>
</dbReference>
<evidence type="ECO:0000313" key="3">
    <source>
        <dbReference type="Proteomes" id="UP000277580"/>
    </source>
</evidence>
<organism evidence="2 3">
    <name type="scientific">Morchella conica CCBAS932</name>
    <dbReference type="NCBI Taxonomy" id="1392247"/>
    <lineage>
        <taxon>Eukaryota</taxon>
        <taxon>Fungi</taxon>
        <taxon>Dikarya</taxon>
        <taxon>Ascomycota</taxon>
        <taxon>Pezizomycotina</taxon>
        <taxon>Pezizomycetes</taxon>
        <taxon>Pezizales</taxon>
        <taxon>Morchellaceae</taxon>
        <taxon>Morchella</taxon>
    </lineage>
</organism>
<evidence type="ECO:0000313" key="2">
    <source>
        <dbReference type="EMBL" id="RPB15095.1"/>
    </source>
</evidence>